<feature type="transmembrane region" description="Helical" evidence="2">
    <location>
        <begin position="419"/>
        <end position="438"/>
    </location>
</feature>
<feature type="coiled-coil region" evidence="1">
    <location>
        <begin position="75"/>
        <end position="133"/>
    </location>
</feature>
<name>A0A9Q4KVH6_9EURY</name>
<keyword evidence="2" id="KW-0812">Transmembrane</keyword>
<reference evidence="3" key="1">
    <citation type="submission" date="2022-01" db="EMBL/GenBank/DDBJ databases">
        <title>Draft genome of Methanogenium marinum DSM 15558.</title>
        <authorList>
            <person name="Chen S.-C."/>
            <person name="You Y.-T."/>
        </authorList>
    </citation>
    <scope>NUCLEOTIDE SEQUENCE</scope>
    <source>
        <strain evidence="3">DSM 15558</strain>
    </source>
</reference>
<evidence type="ECO:0000313" key="4">
    <source>
        <dbReference type="Proteomes" id="UP001143747"/>
    </source>
</evidence>
<keyword evidence="2" id="KW-0472">Membrane</keyword>
<evidence type="ECO:0000256" key="1">
    <source>
        <dbReference type="SAM" id="Coils"/>
    </source>
</evidence>
<protein>
    <recommendedName>
        <fullName evidence="5">DUF4129 domain-containing protein</fullName>
    </recommendedName>
</protein>
<proteinExistence type="predicted"/>
<keyword evidence="2" id="KW-1133">Transmembrane helix</keyword>
<dbReference type="Proteomes" id="UP001143747">
    <property type="component" value="Unassembled WGS sequence"/>
</dbReference>
<evidence type="ECO:0000313" key="3">
    <source>
        <dbReference type="EMBL" id="MDE4909022.1"/>
    </source>
</evidence>
<sequence>MKKYTGPIIFIALSIIFVVLLMPFTAEPEIYSIEDVEGAGQFKNPIALKQISQEKTADLMPLMQEFIGSSGSIVLNVRLNNVEDVEENLAEYRRASKQFDNLVINLDMSESEIDEFRKNNAENLRNLEELVNDSAAFEELNHLEIQYQDENNPEKMYSIAYEGEALRQKLEQEFADYQNTSVALAKSGEAVNIYSEQSDFSVEEFAEYMDEVDQIQEKRLLSISDINIELQEELTLEIDPPGGIYGDTINATGLYSQTGNIPTGEPVTLYIDSIKYAVSSCNVTGEYSIPISITKMYAGTHLAYTRIEDVFSPVIPVSVTGTDGILTLNYSVSGTTISSSGRLTTEGRCVSGAPVTLYIKGPDTEDNATVYTDNFGEYLYETEVEPGEYTIQSVFSDPVFPVSECRSNKLVVPITKSNLYLYIILFVVTAAGAGYLILRRRNKSEKPKNTVISPKETSIFDKTEEFLPSEPLPEISETKNEITPAEVVAIREYRSRYISQRAVLSSAEAAHILGEGFTAAIQKYSGQECSPSETMREYTAKLDDMCRKKAVVFVTLYEAIVYGTDQQDGDELLSAWDEVITCIGGE</sequence>
<dbReference type="RefSeq" id="WP_274925629.1">
    <property type="nucleotide sequence ID" value="NZ_JAKELO010000002.1"/>
</dbReference>
<evidence type="ECO:0000256" key="2">
    <source>
        <dbReference type="SAM" id="Phobius"/>
    </source>
</evidence>
<keyword evidence="4" id="KW-1185">Reference proteome</keyword>
<dbReference type="InterPro" id="IPR013783">
    <property type="entry name" value="Ig-like_fold"/>
</dbReference>
<comment type="caution">
    <text evidence="3">The sequence shown here is derived from an EMBL/GenBank/DDBJ whole genome shotgun (WGS) entry which is preliminary data.</text>
</comment>
<keyword evidence="1" id="KW-0175">Coiled coil</keyword>
<gene>
    <name evidence="3" type="ORF">L0665_10420</name>
</gene>
<accession>A0A9Q4KVH6</accession>
<organism evidence="3 4">
    <name type="scientific">Methanogenium marinum</name>
    <dbReference type="NCBI Taxonomy" id="348610"/>
    <lineage>
        <taxon>Archaea</taxon>
        <taxon>Methanobacteriati</taxon>
        <taxon>Methanobacteriota</taxon>
        <taxon>Stenosarchaea group</taxon>
        <taxon>Methanomicrobia</taxon>
        <taxon>Methanomicrobiales</taxon>
        <taxon>Methanomicrobiaceae</taxon>
        <taxon>Methanogenium</taxon>
    </lineage>
</organism>
<evidence type="ECO:0008006" key="5">
    <source>
        <dbReference type="Google" id="ProtNLM"/>
    </source>
</evidence>
<dbReference type="AlphaFoldDB" id="A0A9Q4KVH6"/>
<dbReference type="Gene3D" id="2.60.40.10">
    <property type="entry name" value="Immunoglobulins"/>
    <property type="match status" value="1"/>
</dbReference>
<dbReference type="EMBL" id="JAKELO010000002">
    <property type="protein sequence ID" value="MDE4909022.1"/>
    <property type="molecule type" value="Genomic_DNA"/>
</dbReference>